<dbReference type="GO" id="GO:0044027">
    <property type="term" value="P:negative regulation of gene expression via chromosomal CpG island methylation"/>
    <property type="evidence" value="ECO:0007669"/>
    <property type="project" value="TreeGrafter"/>
</dbReference>
<evidence type="ECO:0000256" key="4">
    <source>
        <dbReference type="ARBA" id="ARBA00022747"/>
    </source>
</evidence>
<gene>
    <name evidence="9" type="ORF">K05K4_25070</name>
</gene>
<dbReference type="Gene3D" id="3.90.120.10">
    <property type="entry name" value="DNA Methylase, subunit A, domain 2"/>
    <property type="match status" value="1"/>
</dbReference>
<dbReference type="GO" id="GO:0032259">
    <property type="term" value="P:methylation"/>
    <property type="evidence" value="ECO:0007669"/>
    <property type="project" value="UniProtKB-KW"/>
</dbReference>
<evidence type="ECO:0000313" key="9">
    <source>
        <dbReference type="EMBL" id="ARP19329.1"/>
    </source>
</evidence>
<dbReference type="InterPro" id="IPR001525">
    <property type="entry name" value="C5_MeTfrase"/>
</dbReference>
<accession>A0A1W6TEM1</accession>
<comment type="similarity">
    <text evidence="6 7">Belongs to the class I-like SAM-binding methyltransferase superfamily. C5-methyltransferase family.</text>
</comment>
<dbReference type="InterPro" id="IPR018117">
    <property type="entry name" value="C5_DNA_meth_AS"/>
</dbReference>
<name>A0A1W6TEM1_VIBAL</name>
<evidence type="ECO:0000256" key="7">
    <source>
        <dbReference type="RuleBase" id="RU000416"/>
    </source>
</evidence>
<organism evidence="9">
    <name type="scientific">Vibrio alginolyticus</name>
    <dbReference type="NCBI Taxonomy" id="663"/>
    <lineage>
        <taxon>Bacteria</taxon>
        <taxon>Pseudomonadati</taxon>
        <taxon>Pseudomonadota</taxon>
        <taxon>Gammaproteobacteria</taxon>
        <taxon>Vibrionales</taxon>
        <taxon>Vibrionaceae</taxon>
        <taxon>Vibrio</taxon>
    </lineage>
</organism>
<dbReference type="NCBIfam" id="TIGR00675">
    <property type="entry name" value="dcm"/>
    <property type="match status" value="1"/>
</dbReference>
<sequence length="403" mass="45724">MMFNTIDLFAGCGGLTDGFKQSGEYKLLAGVEWDKHAVDTLRKRLSTRWNYKEANSSMLHFDIQRTDELIWGYDNDPEYGSSEGLNKLVGSNKVDVVIGGPPCQAYSIAGRIRDKNGMHDDYRNFLFESYMKVVSHFQPKACIFENVQGMLSAAPGGVSIVERVTKAFNDAGYYISTNLKRDALFDTSEFGVPQKRLRVIIVALRKDAFSDCESKVKQFYKKLNSYKVDSKTTVDDAIGDLPKIFPMENAVDRTSHKIEKSKQKTLNHEPRFHNARDIEIFNLLAEDIRSGRNEYVHSDALKKLYTEKTGKSSSVHKYHVLRHNLPSNTIPAHLYKDGLRHIHPDPEQSRSITVREAARLQTFSDDFEFCAAQGANYKMIGNAVPPMFSKLIALSLCKILMNR</sequence>
<dbReference type="EMBL" id="CP017902">
    <property type="protein sequence ID" value="ARP19329.1"/>
    <property type="molecule type" value="Genomic_DNA"/>
</dbReference>
<keyword evidence="1 6" id="KW-0489">Methyltransferase</keyword>
<keyword evidence="4" id="KW-0680">Restriction system</keyword>
<evidence type="ECO:0000256" key="6">
    <source>
        <dbReference type="PROSITE-ProRule" id="PRU01016"/>
    </source>
</evidence>
<dbReference type="PANTHER" id="PTHR10629:SF52">
    <property type="entry name" value="DNA (CYTOSINE-5)-METHYLTRANSFERASE 1"/>
    <property type="match status" value="1"/>
</dbReference>
<feature type="active site" evidence="6">
    <location>
        <position position="103"/>
    </location>
</feature>
<dbReference type="REBASE" id="201032">
    <property type="entry name" value="M1.ValK06K5ORF25000P"/>
</dbReference>
<dbReference type="InterPro" id="IPR050390">
    <property type="entry name" value="C5-Methyltransferase"/>
</dbReference>
<dbReference type="PRINTS" id="PR00105">
    <property type="entry name" value="C5METTRFRASE"/>
</dbReference>
<dbReference type="GO" id="GO:0009307">
    <property type="term" value="P:DNA restriction-modification system"/>
    <property type="evidence" value="ECO:0007669"/>
    <property type="project" value="UniProtKB-KW"/>
</dbReference>
<evidence type="ECO:0000256" key="5">
    <source>
        <dbReference type="ARBA" id="ARBA00047422"/>
    </source>
</evidence>
<dbReference type="REBASE" id="201559">
    <property type="entry name" value="M1.ValK04M1ORF25030P"/>
</dbReference>
<evidence type="ECO:0000256" key="2">
    <source>
        <dbReference type="ARBA" id="ARBA00022679"/>
    </source>
</evidence>
<dbReference type="Gene3D" id="3.40.50.150">
    <property type="entry name" value="Vaccinia Virus protein VP39"/>
    <property type="match status" value="1"/>
</dbReference>
<dbReference type="PROSITE" id="PS00094">
    <property type="entry name" value="C5_MTASE_1"/>
    <property type="match status" value="1"/>
</dbReference>
<dbReference type="GO" id="GO:0003886">
    <property type="term" value="F:DNA (cytosine-5-)-methyltransferase activity"/>
    <property type="evidence" value="ECO:0007669"/>
    <property type="project" value="UniProtKB-EC"/>
</dbReference>
<dbReference type="PANTHER" id="PTHR10629">
    <property type="entry name" value="CYTOSINE-SPECIFIC METHYLTRANSFERASE"/>
    <property type="match status" value="1"/>
</dbReference>
<evidence type="ECO:0000256" key="8">
    <source>
        <dbReference type="RuleBase" id="RU000417"/>
    </source>
</evidence>
<reference evidence="9" key="1">
    <citation type="submission" date="2016-10" db="EMBL/GenBank/DDBJ databases">
        <title>The High Quality Genome of Vibrio alginolyticus K01M1.</title>
        <authorList>
            <person name="Wendling C."/>
            <person name="Chibani C.M."/>
            <person name="Hertel R."/>
            <person name="Sproer C."/>
            <person name="Bunk B."/>
            <person name="Overmann J."/>
            <person name="Roth O."/>
            <person name="Liesegang H."/>
        </authorList>
    </citation>
    <scope>NUCLEOTIDE SEQUENCE</scope>
    <source>
        <strain evidence="9">K05K4</strain>
    </source>
</reference>
<dbReference type="InterPro" id="IPR029063">
    <property type="entry name" value="SAM-dependent_MTases_sf"/>
</dbReference>
<keyword evidence="2 6" id="KW-0808">Transferase</keyword>
<evidence type="ECO:0000256" key="1">
    <source>
        <dbReference type="ARBA" id="ARBA00022603"/>
    </source>
</evidence>
<keyword evidence="3 6" id="KW-0949">S-adenosyl-L-methionine</keyword>
<evidence type="ECO:0000256" key="3">
    <source>
        <dbReference type="ARBA" id="ARBA00022691"/>
    </source>
</evidence>
<dbReference type="PROSITE" id="PS51679">
    <property type="entry name" value="SAM_MT_C5"/>
    <property type="match status" value="1"/>
</dbReference>
<dbReference type="RefSeq" id="WP_054728385.1">
    <property type="nucleotide sequence ID" value="NZ_CP017889.1"/>
</dbReference>
<protein>
    <recommendedName>
        <fullName evidence="8">Cytosine-specific methyltransferase</fullName>
        <ecNumber evidence="8">2.1.1.37</ecNumber>
    </recommendedName>
</protein>
<dbReference type="AlphaFoldDB" id="A0A1W6TEM1"/>
<comment type="catalytic activity">
    <reaction evidence="5 8">
        <text>a 2'-deoxycytidine in DNA + S-adenosyl-L-methionine = a 5-methyl-2'-deoxycytidine in DNA + S-adenosyl-L-homocysteine + H(+)</text>
        <dbReference type="Rhea" id="RHEA:13681"/>
        <dbReference type="Rhea" id="RHEA-COMP:11369"/>
        <dbReference type="Rhea" id="RHEA-COMP:11370"/>
        <dbReference type="ChEBI" id="CHEBI:15378"/>
        <dbReference type="ChEBI" id="CHEBI:57856"/>
        <dbReference type="ChEBI" id="CHEBI:59789"/>
        <dbReference type="ChEBI" id="CHEBI:85452"/>
        <dbReference type="ChEBI" id="CHEBI:85454"/>
        <dbReference type="EC" id="2.1.1.37"/>
    </reaction>
</comment>
<dbReference type="GO" id="GO:0003677">
    <property type="term" value="F:DNA binding"/>
    <property type="evidence" value="ECO:0007669"/>
    <property type="project" value="TreeGrafter"/>
</dbReference>
<dbReference type="EC" id="2.1.1.37" evidence="8"/>
<dbReference type="REBASE" id="201565">
    <property type="entry name" value="M1.ValK05K4ORF25070P"/>
</dbReference>
<proteinExistence type="inferred from homology"/>
<dbReference type="Pfam" id="PF00145">
    <property type="entry name" value="DNA_methylase"/>
    <property type="match status" value="1"/>
</dbReference>
<dbReference type="SUPFAM" id="SSF53335">
    <property type="entry name" value="S-adenosyl-L-methionine-dependent methyltransferases"/>
    <property type="match status" value="1"/>
</dbReference>